<keyword evidence="2" id="KW-0813">Transport</keyword>
<comment type="caution">
    <text evidence="7">The sequence shown here is derived from an EMBL/GenBank/DDBJ whole genome shotgun (WGS) entry which is preliminary data.</text>
</comment>
<feature type="transmembrane region" description="Helical" evidence="6">
    <location>
        <begin position="122"/>
        <end position="142"/>
    </location>
</feature>
<dbReference type="Proteomes" id="UP000228751">
    <property type="component" value="Unassembled WGS sequence"/>
</dbReference>
<feature type="transmembrane region" description="Helical" evidence="6">
    <location>
        <begin position="15"/>
        <end position="36"/>
    </location>
</feature>
<evidence type="ECO:0000313" key="8">
    <source>
        <dbReference type="Proteomes" id="UP000228751"/>
    </source>
</evidence>
<dbReference type="OrthoDB" id="9779554at2"/>
<feature type="transmembrane region" description="Helical" evidence="6">
    <location>
        <begin position="148"/>
        <end position="174"/>
    </location>
</feature>
<keyword evidence="4 6" id="KW-1133">Transmembrane helix</keyword>
<keyword evidence="3 6" id="KW-0812">Transmembrane</keyword>
<keyword evidence="8" id="KW-1185">Reference proteome</keyword>
<evidence type="ECO:0000256" key="5">
    <source>
        <dbReference type="ARBA" id="ARBA00023136"/>
    </source>
</evidence>
<dbReference type="GO" id="GO:0035435">
    <property type="term" value="P:phosphate ion transmembrane transport"/>
    <property type="evidence" value="ECO:0007669"/>
    <property type="project" value="TreeGrafter"/>
</dbReference>
<feature type="transmembrane region" description="Helical" evidence="6">
    <location>
        <begin position="90"/>
        <end position="110"/>
    </location>
</feature>
<name>A0A2G4REF8_9PROT</name>
<gene>
    <name evidence="7" type="ORF">CSR02_03650</name>
</gene>
<comment type="subcellular location">
    <subcellularLocation>
        <location evidence="1">Membrane</location>
        <topology evidence="1">Multi-pass membrane protein</topology>
    </subcellularLocation>
</comment>
<dbReference type="PANTHER" id="PTHR11101">
    <property type="entry name" value="PHOSPHATE TRANSPORTER"/>
    <property type="match status" value="1"/>
</dbReference>
<evidence type="ECO:0000256" key="4">
    <source>
        <dbReference type="ARBA" id="ARBA00022989"/>
    </source>
</evidence>
<evidence type="ECO:0000256" key="1">
    <source>
        <dbReference type="ARBA" id="ARBA00004141"/>
    </source>
</evidence>
<dbReference type="Pfam" id="PF01384">
    <property type="entry name" value="PHO4"/>
    <property type="match status" value="1"/>
</dbReference>
<protein>
    <submittedName>
        <fullName evidence="7">Anion permease</fullName>
    </submittedName>
</protein>
<accession>A0A2G4REF8</accession>
<dbReference type="PANTHER" id="PTHR11101:SF80">
    <property type="entry name" value="PHOSPHATE TRANSPORTER"/>
    <property type="match status" value="1"/>
</dbReference>
<dbReference type="InterPro" id="IPR001204">
    <property type="entry name" value="Phos_transporter"/>
</dbReference>
<dbReference type="GO" id="GO:0005315">
    <property type="term" value="F:phosphate transmembrane transporter activity"/>
    <property type="evidence" value="ECO:0007669"/>
    <property type="project" value="InterPro"/>
</dbReference>
<evidence type="ECO:0000256" key="6">
    <source>
        <dbReference type="SAM" id="Phobius"/>
    </source>
</evidence>
<organism evidence="7 8">
    <name type="scientific">Acetobacter pomorum</name>
    <dbReference type="NCBI Taxonomy" id="65959"/>
    <lineage>
        <taxon>Bacteria</taxon>
        <taxon>Pseudomonadati</taxon>
        <taxon>Pseudomonadota</taxon>
        <taxon>Alphaproteobacteria</taxon>
        <taxon>Acetobacterales</taxon>
        <taxon>Acetobacteraceae</taxon>
        <taxon>Acetobacter</taxon>
    </lineage>
</organism>
<sequence>MCTDPFRLRLRQKRYVVMLSIFLIVLIALFFDYTNGRHDSALITGPVISTGTLSPRIATIFAALCTFSACLIFGLHVSNTLGHGLVNPQAVTPLTIAVTLLAAAIWNFLAQKTGVPTSSSHALIGALVGAVTFSAGPSNVIMSGLTPVMTAIVIAPLLGFIGGIILTAVCAKLLKNAASPRLNNLFRPLQILSCGLLALAHGGNDAQKTMGIITLTLASAHYLPSGQTPLWVILSCQSAITIGTMAPQSGKMFRAVSQGITRIRPWQGASAQGAAGLVLSLATLLGIPVSSTHVQTGALAGVGAIQSVGRVRWGTITRMAASWIITLPAAALMSGAIMTLTSALSTLFN</sequence>
<evidence type="ECO:0000256" key="2">
    <source>
        <dbReference type="ARBA" id="ARBA00022448"/>
    </source>
</evidence>
<dbReference type="AlphaFoldDB" id="A0A2G4REF8"/>
<proteinExistence type="predicted"/>
<dbReference type="GO" id="GO:0016020">
    <property type="term" value="C:membrane"/>
    <property type="evidence" value="ECO:0007669"/>
    <property type="project" value="UniProtKB-SubCell"/>
</dbReference>
<keyword evidence="5 6" id="KW-0472">Membrane</keyword>
<feature type="transmembrane region" description="Helical" evidence="6">
    <location>
        <begin position="57"/>
        <end position="78"/>
    </location>
</feature>
<dbReference type="EMBL" id="PEBQ01000052">
    <property type="protein sequence ID" value="PHY94954.1"/>
    <property type="molecule type" value="Genomic_DNA"/>
</dbReference>
<reference evidence="7 8" key="1">
    <citation type="submission" date="2017-10" db="EMBL/GenBank/DDBJ databases">
        <title>Genomic analysis of the genus Acetobacter.</title>
        <authorList>
            <person name="Kim K.H."/>
            <person name="Chun B.H."/>
            <person name="Son A.R."/>
            <person name="Jeon C.O."/>
        </authorList>
    </citation>
    <scope>NUCLEOTIDE SEQUENCE [LARGE SCALE GENOMIC DNA]</scope>
    <source>
        <strain evidence="7 8">LHT 2458</strain>
    </source>
</reference>
<evidence type="ECO:0000313" key="7">
    <source>
        <dbReference type="EMBL" id="PHY94954.1"/>
    </source>
</evidence>
<evidence type="ECO:0000256" key="3">
    <source>
        <dbReference type="ARBA" id="ARBA00022692"/>
    </source>
</evidence>
<feature type="transmembrane region" description="Helical" evidence="6">
    <location>
        <begin position="320"/>
        <end position="344"/>
    </location>
</feature>